<dbReference type="Proteomes" id="UP000003561">
    <property type="component" value="Unassembled WGS sequence"/>
</dbReference>
<evidence type="ECO:0000313" key="1">
    <source>
        <dbReference type="EMBL" id="EEG92553.1"/>
    </source>
</evidence>
<dbReference type="AlphaFoldDB" id="C0FXW9"/>
<name>C0FXW9_9FIRM</name>
<organism evidence="1 2">
    <name type="scientific">Roseburia inulinivorans DSM 16841</name>
    <dbReference type="NCBI Taxonomy" id="622312"/>
    <lineage>
        <taxon>Bacteria</taxon>
        <taxon>Bacillati</taxon>
        <taxon>Bacillota</taxon>
        <taxon>Clostridia</taxon>
        <taxon>Lachnospirales</taxon>
        <taxon>Lachnospiraceae</taxon>
        <taxon>Roseburia</taxon>
    </lineage>
</organism>
<dbReference type="SUPFAM" id="SSF48452">
    <property type="entry name" value="TPR-like"/>
    <property type="match status" value="1"/>
</dbReference>
<sequence length="217" mass="24429">MTNIRNKETSMTETLSKAWSLFDAGNYTDAETLYKECYAKIPSTDHDNYWQVLMGLIYAESFLEHFAEARTYASQLISCAIDHEEKHIAIHQAGMIERMAGAYDKAMNLFLQEEALIEKNFPDDALARSANLYEQGYVSMKLHDLPLAEKNMLSALDFAEKSNDLISIGCAYRGLGEILKASEKAEDAAVYFEKAITAFQKAGDTYGVEEVKELMSK</sequence>
<proteinExistence type="predicted"/>
<gene>
    <name evidence="1" type="ORF">ROSEINA2194_03608</name>
</gene>
<dbReference type="EMBL" id="ACFY01000152">
    <property type="protein sequence ID" value="EEG92553.1"/>
    <property type="molecule type" value="Genomic_DNA"/>
</dbReference>
<protein>
    <submittedName>
        <fullName evidence="1">Tetratricopeptide repeat protein</fullName>
    </submittedName>
</protein>
<comment type="caution">
    <text evidence="1">The sequence shown here is derived from an EMBL/GenBank/DDBJ whole genome shotgun (WGS) entry which is preliminary data.</text>
</comment>
<accession>C0FXW9</accession>
<dbReference type="eggNOG" id="ENOG503399Y">
    <property type="taxonomic scope" value="Bacteria"/>
</dbReference>
<reference evidence="1 2" key="1">
    <citation type="submission" date="2009-02" db="EMBL/GenBank/DDBJ databases">
        <authorList>
            <person name="Fulton L."/>
            <person name="Clifton S."/>
            <person name="Fulton B."/>
            <person name="Xu J."/>
            <person name="Minx P."/>
            <person name="Pepin K.H."/>
            <person name="Johnson M."/>
            <person name="Bhonagiri V."/>
            <person name="Nash W.E."/>
            <person name="Mardis E.R."/>
            <person name="Wilson R.K."/>
        </authorList>
    </citation>
    <scope>NUCLEOTIDE SEQUENCE [LARGE SCALE GENOMIC DNA]</scope>
    <source>
        <strain evidence="1 2">DSM 16841</strain>
    </source>
</reference>
<reference evidence="1 2" key="2">
    <citation type="submission" date="2009-03" db="EMBL/GenBank/DDBJ databases">
        <title>Draft genome sequence of Roseburia inulinivorans (DSM 16841).</title>
        <authorList>
            <person name="Sudarsanam P."/>
            <person name="Ley R."/>
            <person name="Guruge J."/>
            <person name="Turnbaugh P.J."/>
            <person name="Mahowald M."/>
            <person name="Liep D."/>
            <person name="Gordon J."/>
        </authorList>
    </citation>
    <scope>NUCLEOTIDE SEQUENCE [LARGE SCALE GENOMIC DNA]</scope>
    <source>
        <strain evidence="1 2">DSM 16841</strain>
    </source>
</reference>
<dbReference type="InterPro" id="IPR011990">
    <property type="entry name" value="TPR-like_helical_dom_sf"/>
</dbReference>
<dbReference type="Gene3D" id="1.25.40.10">
    <property type="entry name" value="Tetratricopeptide repeat domain"/>
    <property type="match status" value="1"/>
</dbReference>
<evidence type="ECO:0000313" key="2">
    <source>
        <dbReference type="Proteomes" id="UP000003561"/>
    </source>
</evidence>